<feature type="compositionally biased region" description="Polar residues" evidence="1">
    <location>
        <begin position="42"/>
        <end position="51"/>
    </location>
</feature>
<proteinExistence type="predicted"/>
<feature type="region of interest" description="Disordered" evidence="1">
    <location>
        <begin position="30"/>
        <end position="142"/>
    </location>
</feature>
<feature type="compositionally biased region" description="Low complexity" evidence="1">
    <location>
        <begin position="62"/>
        <end position="72"/>
    </location>
</feature>
<sequence length="250" mass="27830">MCGLKHSEKNAFACTHCNFTTTKQVYLTRHEKRHIEEKGMDKNSQPETVHVSNLPEDKQTAGSSDSSSSSSSDSDDGSDDDSNPSPKETEDWQKQDPGSLLSEESEKETTEPVVPSDNRPSTSATAVATNPVPPDDSLMGRVIRKSTKPTLPFHKKRIAEQSGEPGKRLRATDLRHVIPKPVTLDHPTKRHTSTVSRRFVSVGVQTEPAMNKTKRTVTTTCRYHEAGKQVKQTTVDETYFYLDTFTGNRE</sequence>
<name>A0A2H9T5J0_9ZZZZ</name>
<evidence type="ECO:0000256" key="1">
    <source>
        <dbReference type="SAM" id="MobiDB-lite"/>
    </source>
</evidence>
<accession>A0A2H9T5J0</accession>
<organism evidence="3">
    <name type="scientific">invertebrate metagenome</name>
    <dbReference type="NCBI Taxonomy" id="1711999"/>
    <lineage>
        <taxon>unclassified sequences</taxon>
        <taxon>metagenomes</taxon>
        <taxon>organismal metagenomes</taxon>
    </lineage>
</organism>
<feature type="compositionally biased region" description="Polar residues" evidence="1">
    <location>
        <begin position="118"/>
        <end position="128"/>
    </location>
</feature>
<evidence type="ECO:0000313" key="3">
    <source>
        <dbReference type="EMBL" id="PJE78481.1"/>
    </source>
</evidence>
<protein>
    <recommendedName>
        <fullName evidence="2">C2H2-type domain-containing protein</fullName>
    </recommendedName>
</protein>
<evidence type="ECO:0000259" key="2">
    <source>
        <dbReference type="PROSITE" id="PS50157"/>
    </source>
</evidence>
<dbReference type="AlphaFoldDB" id="A0A2H9T5J0"/>
<dbReference type="InterPro" id="IPR013087">
    <property type="entry name" value="Znf_C2H2_type"/>
</dbReference>
<dbReference type="EMBL" id="NSIT01000173">
    <property type="protein sequence ID" value="PJE78481.1"/>
    <property type="molecule type" value="Genomic_DNA"/>
</dbReference>
<feature type="compositionally biased region" description="Acidic residues" evidence="1">
    <location>
        <begin position="73"/>
        <end position="82"/>
    </location>
</feature>
<dbReference type="PROSITE" id="PS50157">
    <property type="entry name" value="ZINC_FINGER_C2H2_2"/>
    <property type="match status" value="1"/>
</dbReference>
<comment type="caution">
    <text evidence="3">The sequence shown here is derived from an EMBL/GenBank/DDBJ whole genome shotgun (WGS) entry which is preliminary data.</text>
</comment>
<gene>
    <name evidence="3" type="ORF">CI610_02582</name>
</gene>
<feature type="domain" description="C2H2-type" evidence="2">
    <location>
        <begin position="12"/>
        <end position="39"/>
    </location>
</feature>
<reference evidence="3" key="1">
    <citation type="journal article" date="2017" name="Appl. Environ. Microbiol.">
        <title>Molecular characterization of an Endozoicomonas-like organism causing infection in king scallop Pecten maximus L.</title>
        <authorList>
            <person name="Cano I."/>
            <person name="van Aerle R."/>
            <person name="Ross S."/>
            <person name="Verner-Jeffreys D.W."/>
            <person name="Paley R.K."/>
            <person name="Rimmer G."/>
            <person name="Ryder D."/>
            <person name="Hooper P."/>
            <person name="Stone D."/>
            <person name="Feist S.W."/>
        </authorList>
    </citation>
    <scope>NUCLEOTIDE SEQUENCE</scope>
</reference>